<gene>
    <name evidence="1" type="ORF">P5673_019459</name>
</gene>
<dbReference type="AlphaFoldDB" id="A0AAD9QBS2"/>
<dbReference type="GO" id="GO:0005737">
    <property type="term" value="C:cytoplasm"/>
    <property type="evidence" value="ECO:0007669"/>
    <property type="project" value="TreeGrafter"/>
</dbReference>
<dbReference type="GO" id="GO:0005634">
    <property type="term" value="C:nucleus"/>
    <property type="evidence" value="ECO:0007669"/>
    <property type="project" value="TreeGrafter"/>
</dbReference>
<accession>A0AAD9QBS2</accession>
<dbReference type="InterPro" id="IPR026073">
    <property type="entry name" value="GGNBP2"/>
</dbReference>
<dbReference type="PANTHER" id="PTHR13601">
    <property type="entry name" value="GAMETOGENETIN-BINDING PROTEIN 2"/>
    <property type="match status" value="1"/>
</dbReference>
<dbReference type="Proteomes" id="UP001249851">
    <property type="component" value="Unassembled WGS sequence"/>
</dbReference>
<evidence type="ECO:0000313" key="1">
    <source>
        <dbReference type="EMBL" id="KAK2558328.1"/>
    </source>
</evidence>
<keyword evidence="2" id="KW-1185">Reference proteome</keyword>
<organism evidence="1 2">
    <name type="scientific">Acropora cervicornis</name>
    <name type="common">Staghorn coral</name>
    <dbReference type="NCBI Taxonomy" id="6130"/>
    <lineage>
        <taxon>Eukaryota</taxon>
        <taxon>Metazoa</taxon>
        <taxon>Cnidaria</taxon>
        <taxon>Anthozoa</taxon>
        <taxon>Hexacorallia</taxon>
        <taxon>Scleractinia</taxon>
        <taxon>Astrocoeniina</taxon>
        <taxon>Acroporidae</taxon>
        <taxon>Acropora</taxon>
    </lineage>
</organism>
<dbReference type="PANTHER" id="PTHR13601:SF2">
    <property type="entry name" value="GAMETOGENETIN-BINDING PROTEIN 2"/>
    <property type="match status" value="1"/>
</dbReference>
<reference evidence="1" key="1">
    <citation type="journal article" date="2023" name="G3 (Bethesda)">
        <title>Whole genome assembly and annotation of the endangered Caribbean coral Acropora cervicornis.</title>
        <authorList>
            <person name="Selwyn J.D."/>
            <person name="Vollmer S.V."/>
        </authorList>
    </citation>
    <scope>NUCLEOTIDE SEQUENCE</scope>
    <source>
        <strain evidence="1">K2</strain>
    </source>
</reference>
<proteinExistence type="predicted"/>
<sequence length="129" mass="14510">MQMAKLVAVCRDEADYSFERRQIPLNIEDTLTMVMEIPETVISTRKLNEDELQSFSKRFHCLNAGDLSAATTVRQKDVLSFLSHSVPCVGCRRSVERLYNQLANSVPSALEPLVITNKGGDFISEFVQV</sequence>
<dbReference type="EMBL" id="JARQWQ010000045">
    <property type="protein sequence ID" value="KAK2558328.1"/>
    <property type="molecule type" value="Genomic_DNA"/>
</dbReference>
<evidence type="ECO:0000313" key="2">
    <source>
        <dbReference type="Proteomes" id="UP001249851"/>
    </source>
</evidence>
<reference evidence="1" key="2">
    <citation type="journal article" date="2023" name="Science">
        <title>Genomic signatures of disease resistance in endangered staghorn corals.</title>
        <authorList>
            <person name="Vollmer S.V."/>
            <person name="Selwyn J.D."/>
            <person name="Despard B.A."/>
            <person name="Roesel C.L."/>
        </authorList>
    </citation>
    <scope>NUCLEOTIDE SEQUENCE</scope>
    <source>
        <strain evidence="1">K2</strain>
    </source>
</reference>
<comment type="caution">
    <text evidence="1">The sequence shown here is derived from an EMBL/GenBank/DDBJ whole genome shotgun (WGS) entry which is preliminary data.</text>
</comment>
<protein>
    <submittedName>
        <fullName evidence="1">Gametogenetin-binding protein 2</fullName>
    </submittedName>
</protein>
<name>A0AAD9QBS2_ACRCE</name>